<organism evidence="1">
    <name type="scientific">Lygus hesperus</name>
    <name type="common">Western plant bug</name>
    <dbReference type="NCBI Taxonomy" id="30085"/>
    <lineage>
        <taxon>Eukaryota</taxon>
        <taxon>Metazoa</taxon>
        <taxon>Ecdysozoa</taxon>
        <taxon>Arthropoda</taxon>
        <taxon>Hexapoda</taxon>
        <taxon>Insecta</taxon>
        <taxon>Pterygota</taxon>
        <taxon>Neoptera</taxon>
        <taxon>Paraneoptera</taxon>
        <taxon>Hemiptera</taxon>
        <taxon>Heteroptera</taxon>
        <taxon>Panheteroptera</taxon>
        <taxon>Cimicomorpha</taxon>
        <taxon>Miridae</taxon>
        <taxon>Mirini</taxon>
        <taxon>Lygus</taxon>
    </lineage>
</organism>
<evidence type="ECO:0000313" key="1">
    <source>
        <dbReference type="EMBL" id="JAQ15277.1"/>
    </source>
</evidence>
<dbReference type="PANTHER" id="PTHR47163">
    <property type="entry name" value="DDE_TNP_IS1595 DOMAIN-CONTAINING PROTEIN"/>
    <property type="match status" value="1"/>
</dbReference>
<dbReference type="AlphaFoldDB" id="A0A146M924"/>
<protein>
    <submittedName>
        <fullName evidence="1">Uncharacterized protein</fullName>
    </submittedName>
</protein>
<sequence length="151" mass="17648">MSLRILTDLHRKSLEYRCRKRGKYDKCVAVFKGSFFSKHQYQWHYKKILVLTYYFSHNITNYDFLIHETSDPSVTTSTAAIADWISYCREVCEAWAENQTLEQLGGIGTVVEIDESKVGKRKYHRGRVVEGKWVFGLIERGSSRFSLRALP</sequence>
<gene>
    <name evidence="1" type="ORF">g.49112</name>
</gene>
<dbReference type="PANTHER" id="PTHR47163:SF2">
    <property type="entry name" value="SI:DKEY-17M8.2"/>
    <property type="match status" value="1"/>
</dbReference>
<reference evidence="1" key="1">
    <citation type="journal article" date="2016" name="Gigascience">
        <title>De novo construction of an expanded transcriptome assembly for the western tarnished plant bug, Lygus hesperus.</title>
        <authorList>
            <person name="Tassone E.E."/>
            <person name="Geib S.M."/>
            <person name="Hall B."/>
            <person name="Fabrick J.A."/>
            <person name="Brent C.S."/>
            <person name="Hull J.J."/>
        </authorList>
    </citation>
    <scope>NUCLEOTIDE SEQUENCE</scope>
</reference>
<proteinExistence type="predicted"/>
<dbReference type="EMBL" id="GDHC01003352">
    <property type="protein sequence ID" value="JAQ15277.1"/>
    <property type="molecule type" value="Transcribed_RNA"/>
</dbReference>
<accession>A0A146M924</accession>
<dbReference type="InterPro" id="IPR053164">
    <property type="entry name" value="IS1016-like_transposase"/>
</dbReference>
<name>A0A146M924_LYGHE</name>